<reference evidence="6" key="1">
    <citation type="submission" date="2020-06" db="EMBL/GenBank/DDBJ databases">
        <title>Draft genome of Bugula neritina, a colonial animal packing powerful symbionts and potential medicines.</title>
        <authorList>
            <person name="Rayko M."/>
        </authorList>
    </citation>
    <scope>NUCLEOTIDE SEQUENCE [LARGE SCALE GENOMIC DNA]</scope>
    <source>
        <strain evidence="6">Kwan_BN1</strain>
    </source>
</reference>
<proteinExistence type="predicted"/>
<dbReference type="PANTHER" id="PTHR15735">
    <property type="entry name" value="FCH AND DOUBLE SH3 DOMAINS PROTEIN"/>
    <property type="match status" value="1"/>
</dbReference>
<evidence type="ECO:0000256" key="2">
    <source>
        <dbReference type="SAM" id="Coils"/>
    </source>
</evidence>
<dbReference type="EMBL" id="VXIV02003254">
    <property type="protein sequence ID" value="KAF6019093.1"/>
    <property type="molecule type" value="Genomic_DNA"/>
</dbReference>
<feature type="domain" description="F-BAR" evidence="5">
    <location>
        <begin position="1"/>
        <end position="251"/>
    </location>
</feature>
<evidence type="ECO:0000313" key="6">
    <source>
        <dbReference type="EMBL" id="KAF6019093.1"/>
    </source>
</evidence>
<dbReference type="PROSITE" id="PS51741">
    <property type="entry name" value="F_BAR"/>
    <property type="match status" value="1"/>
</dbReference>
<name>A0A7J7IYV9_BUGNE</name>
<keyword evidence="4" id="KW-1133">Transmembrane helix</keyword>
<sequence length="342" mass="39401">MNWGTELWDQFDKVTDHTQKGIEFCERYTHFIKDRAKIEADYANALRRLTKSYLPKKKEEESPFTVVKSFNDSLKEVADIAGQHELLVEQLKQKILDEMAKLMTELKIERKKHIEESKRLENQLQAQLRTLEQEQVRAEETFRNADANLNLSRAEVEKTKNMMHQKAQACSECKSSYALVLEQTNNHQRDYYNKLLPQVFQSMQELDEKRIIKIRESIKQMSDVERGIQPIINTCLDLISQSSEKVDHGEDSRRVIDRFKSGFVPPDDIAFEDLGNEDTKSIGSSNSSKTREPTIKSSSGTTKGPKKKEKGRLAGIFGGRVSNGLFLCTYITLAIYLHLLVH</sequence>
<feature type="coiled-coil region" evidence="2">
    <location>
        <begin position="92"/>
        <end position="148"/>
    </location>
</feature>
<evidence type="ECO:0000256" key="4">
    <source>
        <dbReference type="SAM" id="Phobius"/>
    </source>
</evidence>
<keyword evidence="4" id="KW-0812">Transmembrane</keyword>
<dbReference type="OrthoDB" id="8783038at2759"/>
<keyword evidence="4" id="KW-0472">Membrane</keyword>
<dbReference type="InterPro" id="IPR027267">
    <property type="entry name" value="AH/BAR_dom_sf"/>
</dbReference>
<dbReference type="AlphaFoldDB" id="A0A7J7IYV9"/>
<evidence type="ECO:0000256" key="3">
    <source>
        <dbReference type="SAM" id="MobiDB-lite"/>
    </source>
</evidence>
<feature type="region of interest" description="Disordered" evidence="3">
    <location>
        <begin position="270"/>
        <end position="310"/>
    </location>
</feature>
<evidence type="ECO:0000259" key="5">
    <source>
        <dbReference type="PROSITE" id="PS51741"/>
    </source>
</evidence>
<gene>
    <name evidence="6" type="ORF">EB796_022590</name>
</gene>
<dbReference type="SUPFAM" id="SSF103657">
    <property type="entry name" value="BAR/IMD domain-like"/>
    <property type="match status" value="1"/>
</dbReference>
<evidence type="ECO:0000313" key="7">
    <source>
        <dbReference type="Proteomes" id="UP000593567"/>
    </source>
</evidence>
<protein>
    <recommendedName>
        <fullName evidence="5">F-BAR domain-containing protein</fullName>
    </recommendedName>
</protein>
<dbReference type="Pfam" id="PF00611">
    <property type="entry name" value="FCH"/>
    <property type="match status" value="1"/>
</dbReference>
<comment type="caution">
    <text evidence="6">The sequence shown here is derived from an EMBL/GenBank/DDBJ whole genome shotgun (WGS) entry which is preliminary data.</text>
</comment>
<dbReference type="Proteomes" id="UP000593567">
    <property type="component" value="Unassembled WGS sequence"/>
</dbReference>
<evidence type="ECO:0000256" key="1">
    <source>
        <dbReference type="PROSITE-ProRule" id="PRU01077"/>
    </source>
</evidence>
<organism evidence="6 7">
    <name type="scientific">Bugula neritina</name>
    <name type="common">Brown bryozoan</name>
    <name type="synonym">Sertularia neritina</name>
    <dbReference type="NCBI Taxonomy" id="10212"/>
    <lineage>
        <taxon>Eukaryota</taxon>
        <taxon>Metazoa</taxon>
        <taxon>Spiralia</taxon>
        <taxon>Lophotrochozoa</taxon>
        <taxon>Bryozoa</taxon>
        <taxon>Gymnolaemata</taxon>
        <taxon>Cheilostomatida</taxon>
        <taxon>Flustrina</taxon>
        <taxon>Buguloidea</taxon>
        <taxon>Bugulidae</taxon>
        <taxon>Bugula</taxon>
    </lineage>
</organism>
<dbReference type="SMART" id="SM00055">
    <property type="entry name" value="FCH"/>
    <property type="match status" value="1"/>
</dbReference>
<keyword evidence="1 2" id="KW-0175">Coiled coil</keyword>
<keyword evidence="7" id="KW-1185">Reference proteome</keyword>
<dbReference type="PANTHER" id="PTHR15735:SF12">
    <property type="entry name" value="CDC42-INTERACTING PROTEIN 4, ISOFORM B"/>
    <property type="match status" value="1"/>
</dbReference>
<dbReference type="InterPro" id="IPR001060">
    <property type="entry name" value="FCH_dom"/>
</dbReference>
<feature type="transmembrane region" description="Helical" evidence="4">
    <location>
        <begin position="313"/>
        <end position="339"/>
    </location>
</feature>
<dbReference type="Gene3D" id="1.20.1270.60">
    <property type="entry name" value="Arfaptin homology (AH) domain/BAR domain"/>
    <property type="match status" value="1"/>
</dbReference>
<accession>A0A7J7IYV9</accession>
<dbReference type="InterPro" id="IPR031160">
    <property type="entry name" value="F_BAR_dom"/>
</dbReference>